<evidence type="ECO:0000259" key="6">
    <source>
        <dbReference type="PROSITE" id="PS51007"/>
    </source>
</evidence>
<dbReference type="Gene3D" id="1.10.760.10">
    <property type="entry name" value="Cytochrome c-like domain"/>
    <property type="match status" value="1"/>
</dbReference>
<dbReference type="SUPFAM" id="SSF46626">
    <property type="entry name" value="Cytochrome c"/>
    <property type="match status" value="1"/>
</dbReference>
<dbReference type="EMBL" id="VYQF01000001">
    <property type="protein sequence ID" value="KAA9042028.1"/>
    <property type="molecule type" value="Genomic_DNA"/>
</dbReference>
<accession>A0A5J5INB0</accession>
<keyword evidence="1 4" id="KW-0349">Heme</keyword>
<evidence type="ECO:0000256" key="1">
    <source>
        <dbReference type="ARBA" id="ARBA00022617"/>
    </source>
</evidence>
<evidence type="ECO:0000313" key="8">
    <source>
        <dbReference type="Proteomes" id="UP000326903"/>
    </source>
</evidence>
<feature type="region of interest" description="Disordered" evidence="5">
    <location>
        <begin position="189"/>
        <end position="211"/>
    </location>
</feature>
<dbReference type="GO" id="GO:0046872">
    <property type="term" value="F:metal ion binding"/>
    <property type="evidence" value="ECO:0007669"/>
    <property type="project" value="UniProtKB-KW"/>
</dbReference>
<proteinExistence type="predicted"/>
<dbReference type="PANTHER" id="PTHR40394:SF2">
    <property type="entry name" value="QUINOL:CYTOCHROME C OXIDOREDUCTASE MEMBRANE PROTEIN"/>
    <property type="match status" value="1"/>
</dbReference>
<dbReference type="PANTHER" id="PTHR40394">
    <property type="entry name" value="LIPOPROTEIN-RELATED"/>
    <property type="match status" value="1"/>
</dbReference>
<protein>
    <submittedName>
        <fullName evidence="7">Cytochrome c</fullName>
    </submittedName>
</protein>
<reference evidence="7 8" key="1">
    <citation type="submission" date="2019-09" db="EMBL/GenBank/DDBJ databases">
        <title>Draft genome sequence of Ginsengibacter sp. BR5-29.</title>
        <authorList>
            <person name="Im W.-T."/>
        </authorList>
    </citation>
    <scope>NUCLEOTIDE SEQUENCE [LARGE SCALE GENOMIC DNA]</scope>
    <source>
        <strain evidence="7 8">BR5-29</strain>
    </source>
</reference>
<comment type="caution">
    <text evidence="7">The sequence shown here is derived from an EMBL/GenBank/DDBJ whole genome shotgun (WGS) entry which is preliminary data.</text>
</comment>
<organism evidence="7 8">
    <name type="scientific">Ginsengibacter hankyongi</name>
    <dbReference type="NCBI Taxonomy" id="2607284"/>
    <lineage>
        <taxon>Bacteria</taxon>
        <taxon>Pseudomonadati</taxon>
        <taxon>Bacteroidota</taxon>
        <taxon>Chitinophagia</taxon>
        <taxon>Chitinophagales</taxon>
        <taxon>Chitinophagaceae</taxon>
        <taxon>Ginsengibacter</taxon>
    </lineage>
</organism>
<evidence type="ECO:0000313" key="7">
    <source>
        <dbReference type="EMBL" id="KAA9042028.1"/>
    </source>
</evidence>
<evidence type="ECO:0000256" key="3">
    <source>
        <dbReference type="ARBA" id="ARBA00023004"/>
    </source>
</evidence>
<dbReference type="GO" id="GO:0020037">
    <property type="term" value="F:heme binding"/>
    <property type="evidence" value="ECO:0007669"/>
    <property type="project" value="InterPro"/>
</dbReference>
<dbReference type="Pfam" id="PF13442">
    <property type="entry name" value="Cytochrome_CBB3"/>
    <property type="match status" value="1"/>
</dbReference>
<evidence type="ECO:0000256" key="2">
    <source>
        <dbReference type="ARBA" id="ARBA00022723"/>
    </source>
</evidence>
<sequence length="211" mass="23376">MKKIKILIAFSLIATLVIMFESCDSKREPGKIYMPDMTYSRAYEAYAPNSLKAENINYIPYPVEGTIRRGDLFPFTLPKDSTGYAMSKDVKDPLPPLDSVQMGEAQRLFNINCAICHGPKLDAQGPLATGGKVPAVANLTLKQYVDMPVGTMFYSVTYGKNNMGSYASQLTREQRWMVIQYVKSQQLKGSESTDSTKTTSGTVKDSLAVKK</sequence>
<keyword evidence="2 4" id="KW-0479">Metal-binding</keyword>
<dbReference type="Proteomes" id="UP000326903">
    <property type="component" value="Unassembled WGS sequence"/>
</dbReference>
<dbReference type="RefSeq" id="WP_150414157.1">
    <property type="nucleotide sequence ID" value="NZ_VYQF01000001.1"/>
</dbReference>
<gene>
    <name evidence="7" type="ORF">FW778_08430</name>
</gene>
<dbReference type="InterPro" id="IPR009056">
    <property type="entry name" value="Cyt_c-like_dom"/>
</dbReference>
<evidence type="ECO:0000256" key="4">
    <source>
        <dbReference type="PROSITE-ProRule" id="PRU00433"/>
    </source>
</evidence>
<keyword evidence="8" id="KW-1185">Reference proteome</keyword>
<dbReference type="AlphaFoldDB" id="A0A5J5INB0"/>
<evidence type="ECO:0000256" key="5">
    <source>
        <dbReference type="SAM" id="MobiDB-lite"/>
    </source>
</evidence>
<dbReference type="PROSITE" id="PS51007">
    <property type="entry name" value="CYTC"/>
    <property type="match status" value="1"/>
</dbReference>
<name>A0A5J5INB0_9BACT</name>
<keyword evidence="3 4" id="KW-0408">Iron</keyword>
<feature type="domain" description="Cytochrome c" evidence="6">
    <location>
        <begin position="100"/>
        <end position="186"/>
    </location>
</feature>
<dbReference type="GO" id="GO:0009055">
    <property type="term" value="F:electron transfer activity"/>
    <property type="evidence" value="ECO:0007669"/>
    <property type="project" value="InterPro"/>
</dbReference>
<dbReference type="InterPro" id="IPR036909">
    <property type="entry name" value="Cyt_c-like_dom_sf"/>
</dbReference>
<feature type="compositionally biased region" description="Polar residues" evidence="5">
    <location>
        <begin position="189"/>
        <end position="203"/>
    </location>
</feature>